<feature type="transmembrane region" description="Helical" evidence="1">
    <location>
        <begin position="110"/>
        <end position="127"/>
    </location>
</feature>
<evidence type="ECO:0000313" key="3">
    <source>
        <dbReference type="EMBL" id="KAF2094484.1"/>
    </source>
</evidence>
<proteinExistence type="predicted"/>
<feature type="transmembrane region" description="Helical" evidence="1">
    <location>
        <begin position="584"/>
        <end position="603"/>
    </location>
</feature>
<sequence length="734" mass="81301">MLRIQTVAAFLVFAANIGIITYAVSSYPPDSRQIGTFTLGNCNKVSIINNALHVGLNIISSLFLGAGNYCMQVLVAPSREEIDRAHSMGVSLEIGVPSIKNLRYIQRQRVLIYAILGLVSTILHLFWNSAIFTSIPVSAIPRAIATDDFMVAGDNWTVSDPLGHFSFWKPNPNYGNAALNKSLIYSLQIAAPNFTRLDTRDCIARYINPLNSTSKLIVVAGNMSSLMNNGSSLIDGWVSAWQSWQTSAWWICSAQTQDQYNCNEEFAATFADHWQLLRRDQLRITVDHCLAGDEANNQERCGLHYSADILAFVCVCTLISSLLIGWTWFKHRHDVKAQKDKKNRRTMITLGDTIHNFLESPSSTHAESAAMTRKPDFVEAKLAVWHPNRIPWSGAITFPAWILSILLFVTGLAVAAYFVASPIVSLRKFGLDMSASGIWKQGFKSNAATTHTGLGPFLHTDGTTNLKILLGNTLIANSPQLAVSFLYLFYNNILTREVVADEWIRFLRKDGKKPLRVSSPIGMQRSSYFLSLPWKYSGPLMGCSILLHWLISQSIFVVQSSSFGPGADGGRLPVYDGTGRGSSILGSILAITLAAGLVIALLVNSVLRHYVDIPPGFQLMGFNSSAIRTVCQRPKDDSDAYLYPISLGIVRDEQYRISGCTHRLVFSTDIDQIQPPEAGAEFIGPCFVDKKNKQWKLTDMAKNNIVTPTIKVFMGIWLSVTRAARRNTTISRKD</sequence>
<evidence type="ECO:0000259" key="2">
    <source>
        <dbReference type="Pfam" id="PF20163"/>
    </source>
</evidence>
<keyword evidence="4" id="KW-1185">Reference proteome</keyword>
<dbReference type="OrthoDB" id="5429634at2759"/>
<keyword evidence="1" id="KW-0812">Transmembrane</keyword>
<name>A0A9P4I5Y8_9PEZI</name>
<keyword evidence="1" id="KW-0472">Membrane</keyword>
<keyword evidence="1" id="KW-1133">Transmembrane helix</keyword>
<dbReference type="InterPro" id="IPR046623">
    <property type="entry name" value="DUF6536"/>
</dbReference>
<dbReference type="Proteomes" id="UP000799772">
    <property type="component" value="Unassembled WGS sequence"/>
</dbReference>
<evidence type="ECO:0000313" key="4">
    <source>
        <dbReference type="Proteomes" id="UP000799772"/>
    </source>
</evidence>
<feature type="transmembrane region" description="Helical" evidence="1">
    <location>
        <begin position="398"/>
        <end position="420"/>
    </location>
</feature>
<dbReference type="PANTHER" id="PTHR35395">
    <property type="entry name" value="DUF6536 DOMAIN-CONTAINING PROTEIN"/>
    <property type="match status" value="1"/>
</dbReference>
<dbReference type="PANTHER" id="PTHR35395:SF1">
    <property type="entry name" value="DUF6536 DOMAIN-CONTAINING PROTEIN"/>
    <property type="match status" value="1"/>
</dbReference>
<evidence type="ECO:0000256" key="1">
    <source>
        <dbReference type="SAM" id="Phobius"/>
    </source>
</evidence>
<dbReference type="EMBL" id="ML978134">
    <property type="protein sequence ID" value="KAF2094484.1"/>
    <property type="molecule type" value="Genomic_DNA"/>
</dbReference>
<feature type="transmembrane region" description="Helical" evidence="1">
    <location>
        <begin position="309"/>
        <end position="329"/>
    </location>
</feature>
<gene>
    <name evidence="3" type="ORF">NA57DRAFT_46583</name>
</gene>
<feature type="transmembrane region" description="Helical" evidence="1">
    <location>
        <begin position="468"/>
        <end position="490"/>
    </location>
</feature>
<dbReference type="AlphaFoldDB" id="A0A9P4I5Y8"/>
<feature type="transmembrane region" description="Helical" evidence="1">
    <location>
        <begin position="6"/>
        <end position="24"/>
    </location>
</feature>
<dbReference type="Pfam" id="PF20163">
    <property type="entry name" value="DUF6536"/>
    <property type="match status" value="1"/>
</dbReference>
<reference evidence="3" key="1">
    <citation type="journal article" date="2020" name="Stud. Mycol.">
        <title>101 Dothideomycetes genomes: a test case for predicting lifestyles and emergence of pathogens.</title>
        <authorList>
            <person name="Haridas S."/>
            <person name="Albert R."/>
            <person name="Binder M."/>
            <person name="Bloem J."/>
            <person name="Labutti K."/>
            <person name="Salamov A."/>
            <person name="Andreopoulos B."/>
            <person name="Baker S."/>
            <person name="Barry K."/>
            <person name="Bills G."/>
            <person name="Bluhm B."/>
            <person name="Cannon C."/>
            <person name="Castanera R."/>
            <person name="Culley D."/>
            <person name="Daum C."/>
            <person name="Ezra D."/>
            <person name="Gonzalez J."/>
            <person name="Henrissat B."/>
            <person name="Kuo A."/>
            <person name="Liang C."/>
            <person name="Lipzen A."/>
            <person name="Lutzoni F."/>
            <person name="Magnuson J."/>
            <person name="Mondo S."/>
            <person name="Nolan M."/>
            <person name="Ohm R."/>
            <person name="Pangilinan J."/>
            <person name="Park H.-J."/>
            <person name="Ramirez L."/>
            <person name="Alfaro M."/>
            <person name="Sun H."/>
            <person name="Tritt A."/>
            <person name="Yoshinaga Y."/>
            <person name="Zwiers L.-H."/>
            <person name="Turgeon B."/>
            <person name="Goodwin S."/>
            <person name="Spatafora J."/>
            <person name="Crous P."/>
            <person name="Grigoriev I."/>
        </authorList>
    </citation>
    <scope>NUCLEOTIDE SEQUENCE</scope>
    <source>
        <strain evidence="3">CBS 133067</strain>
    </source>
</reference>
<comment type="caution">
    <text evidence="3">The sequence shown here is derived from an EMBL/GenBank/DDBJ whole genome shotgun (WGS) entry which is preliminary data.</text>
</comment>
<organism evidence="3 4">
    <name type="scientific">Rhizodiscina lignyota</name>
    <dbReference type="NCBI Taxonomy" id="1504668"/>
    <lineage>
        <taxon>Eukaryota</taxon>
        <taxon>Fungi</taxon>
        <taxon>Dikarya</taxon>
        <taxon>Ascomycota</taxon>
        <taxon>Pezizomycotina</taxon>
        <taxon>Dothideomycetes</taxon>
        <taxon>Pleosporomycetidae</taxon>
        <taxon>Aulographales</taxon>
        <taxon>Rhizodiscinaceae</taxon>
        <taxon>Rhizodiscina</taxon>
    </lineage>
</organism>
<protein>
    <recommendedName>
        <fullName evidence="2">DUF6536 domain-containing protein</fullName>
    </recommendedName>
</protein>
<feature type="domain" description="DUF6536" evidence="2">
    <location>
        <begin position="2"/>
        <end position="150"/>
    </location>
</feature>
<accession>A0A9P4I5Y8</accession>